<keyword evidence="1" id="KW-0645">Protease</keyword>
<dbReference type="Proteomes" id="UP001519535">
    <property type="component" value="Unassembled WGS sequence"/>
</dbReference>
<name>A0ABS5RFJ6_9MYCO</name>
<gene>
    <name evidence="1" type="ORF">KIH27_02000</name>
</gene>
<dbReference type="InterPro" id="IPR009003">
    <property type="entry name" value="Peptidase_S1_PA"/>
</dbReference>
<dbReference type="SUPFAM" id="SSF50494">
    <property type="entry name" value="Trypsin-like serine proteases"/>
    <property type="match status" value="1"/>
</dbReference>
<keyword evidence="2" id="KW-1185">Reference proteome</keyword>
<dbReference type="GO" id="GO:0006508">
    <property type="term" value="P:proteolysis"/>
    <property type="evidence" value="ECO:0007669"/>
    <property type="project" value="UniProtKB-KW"/>
</dbReference>
<evidence type="ECO:0000313" key="1">
    <source>
        <dbReference type="EMBL" id="MBS9532358.1"/>
    </source>
</evidence>
<evidence type="ECO:0000313" key="2">
    <source>
        <dbReference type="Proteomes" id="UP001519535"/>
    </source>
</evidence>
<keyword evidence="1" id="KW-0378">Hydrolase</keyword>
<dbReference type="GO" id="GO:0008233">
    <property type="term" value="F:peptidase activity"/>
    <property type="evidence" value="ECO:0007669"/>
    <property type="project" value="UniProtKB-KW"/>
</dbReference>
<sequence>MRLGFPPLTAAIAVAAVIAATVLPTTATASDKLLLGGGAGIALNGDTLCTLTAIGYDDAGRLIGFTAAHCGGVGAPVVVDGADDEGVVGTVTATDDGLGYAVIEFDPAKVAGIRNYEGFAIKGVDTDPGHAQQACMLGHVTGVTCWDGDSGAVNPDGNEWWQPGDDGAPVTVDDLIVGMVPDGSVPVAPLAQPASGIVSFSAILDDVNTRGGSGAGFTLAD</sequence>
<organism evidence="1 2">
    <name type="scientific">Mycolicibacter acidiphilus</name>
    <dbReference type="NCBI Taxonomy" id="2835306"/>
    <lineage>
        <taxon>Bacteria</taxon>
        <taxon>Bacillati</taxon>
        <taxon>Actinomycetota</taxon>
        <taxon>Actinomycetes</taxon>
        <taxon>Mycobacteriales</taxon>
        <taxon>Mycobacteriaceae</taxon>
        <taxon>Mycolicibacter</taxon>
    </lineage>
</organism>
<dbReference type="RefSeq" id="WP_214091245.1">
    <property type="nucleotide sequence ID" value="NZ_JAHCLR010000003.1"/>
</dbReference>
<comment type="caution">
    <text evidence="1">The sequence shown here is derived from an EMBL/GenBank/DDBJ whole genome shotgun (WGS) entry which is preliminary data.</text>
</comment>
<dbReference type="Gene3D" id="2.40.10.10">
    <property type="entry name" value="Trypsin-like serine proteases"/>
    <property type="match status" value="2"/>
</dbReference>
<dbReference type="EMBL" id="JAHCLR010000003">
    <property type="protein sequence ID" value="MBS9532358.1"/>
    <property type="molecule type" value="Genomic_DNA"/>
</dbReference>
<accession>A0ABS5RFJ6</accession>
<dbReference type="InterPro" id="IPR043504">
    <property type="entry name" value="Peptidase_S1_PA_chymotrypsin"/>
</dbReference>
<protein>
    <submittedName>
        <fullName evidence="1">Serine protease</fullName>
    </submittedName>
</protein>
<reference evidence="1 2" key="1">
    <citation type="submission" date="2021-05" db="EMBL/GenBank/DDBJ databases">
        <title>Mycobacterium acidophilum sp. nov., an extremely acid-tolerant member of the genus Mycobacterium.</title>
        <authorList>
            <person name="Xia J."/>
        </authorList>
    </citation>
    <scope>NUCLEOTIDE SEQUENCE [LARGE SCALE GENOMIC DNA]</scope>
    <source>
        <strain evidence="1 2">M1</strain>
    </source>
</reference>
<proteinExistence type="predicted"/>